<dbReference type="GO" id="GO:0006352">
    <property type="term" value="P:DNA-templated transcription initiation"/>
    <property type="evidence" value="ECO:0007669"/>
    <property type="project" value="InterPro"/>
</dbReference>
<dbReference type="STRING" id="288992.SAMN04488522_104690"/>
<evidence type="ECO:0000256" key="1">
    <source>
        <dbReference type="ARBA" id="ARBA00010641"/>
    </source>
</evidence>
<feature type="domain" description="RNA polymerase sigma factor 70 region 4 type 2" evidence="7">
    <location>
        <begin position="132"/>
        <end position="181"/>
    </location>
</feature>
<dbReference type="Pfam" id="PF08281">
    <property type="entry name" value="Sigma70_r4_2"/>
    <property type="match status" value="1"/>
</dbReference>
<evidence type="ECO:0000313" key="8">
    <source>
        <dbReference type="EMBL" id="SHG16132.1"/>
    </source>
</evidence>
<dbReference type="InterPro" id="IPR013249">
    <property type="entry name" value="RNA_pol_sigma70_r4_t2"/>
</dbReference>
<evidence type="ECO:0000256" key="4">
    <source>
        <dbReference type="ARBA" id="ARBA00023125"/>
    </source>
</evidence>
<gene>
    <name evidence="8" type="ORF">SAMN04488522_104690</name>
</gene>
<keyword evidence="2" id="KW-0805">Transcription regulation</keyword>
<dbReference type="EMBL" id="FQUQ01000004">
    <property type="protein sequence ID" value="SHG16132.1"/>
    <property type="molecule type" value="Genomic_DNA"/>
</dbReference>
<dbReference type="InterPro" id="IPR036388">
    <property type="entry name" value="WH-like_DNA-bd_sf"/>
</dbReference>
<dbReference type="GO" id="GO:0003677">
    <property type="term" value="F:DNA binding"/>
    <property type="evidence" value="ECO:0007669"/>
    <property type="project" value="UniProtKB-KW"/>
</dbReference>
<dbReference type="AlphaFoldDB" id="A0A1M5HJY3"/>
<keyword evidence="4" id="KW-0238">DNA-binding</keyword>
<dbReference type="InterPro" id="IPR007627">
    <property type="entry name" value="RNA_pol_sigma70_r2"/>
</dbReference>
<evidence type="ECO:0000256" key="5">
    <source>
        <dbReference type="ARBA" id="ARBA00023163"/>
    </source>
</evidence>
<dbReference type="SUPFAM" id="SSF88659">
    <property type="entry name" value="Sigma3 and sigma4 domains of RNA polymerase sigma factors"/>
    <property type="match status" value="1"/>
</dbReference>
<dbReference type="PANTHER" id="PTHR43133">
    <property type="entry name" value="RNA POLYMERASE ECF-TYPE SIGMA FACTO"/>
    <property type="match status" value="1"/>
</dbReference>
<sequence length="206" mass="23765">MIDTEDVNSYSNSTETELISLLKDGDRVVFAYLYQLYSQKIYSNLKRLLKDEEIAQEFLQDVFLKIWDKRAELAIHTSFHSYLYRIAENLVKDYFRKAVRDKKLMEHLVVAASGLYLDIEEMYIGKEDQTLLNKAIETLPPQRRKIFILCKLEGKSYDEVGQLLGISNSTINDHIVRATKAIKTYFVTSGELSIILIAAAIISEQI</sequence>
<evidence type="ECO:0000313" key="9">
    <source>
        <dbReference type="Proteomes" id="UP000184287"/>
    </source>
</evidence>
<dbReference type="InterPro" id="IPR013325">
    <property type="entry name" value="RNA_pol_sigma_r2"/>
</dbReference>
<name>A0A1M5HJY3_9SPHI</name>
<evidence type="ECO:0000256" key="2">
    <source>
        <dbReference type="ARBA" id="ARBA00023015"/>
    </source>
</evidence>
<reference evidence="9" key="1">
    <citation type="submission" date="2016-11" db="EMBL/GenBank/DDBJ databases">
        <authorList>
            <person name="Varghese N."/>
            <person name="Submissions S."/>
        </authorList>
    </citation>
    <scope>NUCLEOTIDE SEQUENCE [LARGE SCALE GENOMIC DNA]</scope>
    <source>
        <strain evidence="9">DSM 16990</strain>
    </source>
</reference>
<dbReference type="CDD" id="cd06171">
    <property type="entry name" value="Sigma70_r4"/>
    <property type="match status" value="1"/>
</dbReference>
<dbReference type="GO" id="GO:0016987">
    <property type="term" value="F:sigma factor activity"/>
    <property type="evidence" value="ECO:0007669"/>
    <property type="project" value="UniProtKB-KW"/>
</dbReference>
<dbReference type="Gene3D" id="1.10.10.10">
    <property type="entry name" value="Winged helix-like DNA-binding domain superfamily/Winged helix DNA-binding domain"/>
    <property type="match status" value="1"/>
</dbReference>
<organism evidence="8 9">
    <name type="scientific">Pedobacter caeni</name>
    <dbReference type="NCBI Taxonomy" id="288992"/>
    <lineage>
        <taxon>Bacteria</taxon>
        <taxon>Pseudomonadati</taxon>
        <taxon>Bacteroidota</taxon>
        <taxon>Sphingobacteriia</taxon>
        <taxon>Sphingobacteriales</taxon>
        <taxon>Sphingobacteriaceae</taxon>
        <taxon>Pedobacter</taxon>
    </lineage>
</organism>
<dbReference type="RefSeq" id="WP_073233419.1">
    <property type="nucleotide sequence ID" value="NZ_FQUQ01000004.1"/>
</dbReference>
<dbReference type="NCBIfam" id="TIGR02937">
    <property type="entry name" value="sigma70-ECF"/>
    <property type="match status" value="1"/>
</dbReference>
<dbReference type="PANTHER" id="PTHR43133:SF8">
    <property type="entry name" value="RNA POLYMERASE SIGMA FACTOR HI_1459-RELATED"/>
    <property type="match status" value="1"/>
</dbReference>
<evidence type="ECO:0000259" key="6">
    <source>
        <dbReference type="Pfam" id="PF04542"/>
    </source>
</evidence>
<dbReference type="OrthoDB" id="655312at2"/>
<dbReference type="Proteomes" id="UP000184287">
    <property type="component" value="Unassembled WGS sequence"/>
</dbReference>
<feature type="domain" description="RNA polymerase sigma-70 region 2" evidence="6">
    <location>
        <begin position="33"/>
        <end position="99"/>
    </location>
</feature>
<keyword evidence="5" id="KW-0804">Transcription</keyword>
<evidence type="ECO:0000256" key="3">
    <source>
        <dbReference type="ARBA" id="ARBA00023082"/>
    </source>
</evidence>
<dbReference type="SUPFAM" id="SSF88946">
    <property type="entry name" value="Sigma2 domain of RNA polymerase sigma factors"/>
    <property type="match status" value="1"/>
</dbReference>
<dbReference type="InterPro" id="IPR014284">
    <property type="entry name" value="RNA_pol_sigma-70_dom"/>
</dbReference>
<dbReference type="InterPro" id="IPR013324">
    <property type="entry name" value="RNA_pol_sigma_r3/r4-like"/>
</dbReference>
<protein>
    <submittedName>
        <fullName evidence="8">RNA polymerase sigma-70 factor, ECF subfamily</fullName>
    </submittedName>
</protein>
<dbReference type="Gene3D" id="1.10.1740.10">
    <property type="match status" value="1"/>
</dbReference>
<accession>A0A1M5HJY3</accession>
<keyword evidence="3" id="KW-0731">Sigma factor</keyword>
<evidence type="ECO:0000259" key="7">
    <source>
        <dbReference type="Pfam" id="PF08281"/>
    </source>
</evidence>
<keyword evidence="9" id="KW-1185">Reference proteome</keyword>
<comment type="similarity">
    <text evidence="1">Belongs to the sigma-70 factor family. ECF subfamily.</text>
</comment>
<dbReference type="Pfam" id="PF04542">
    <property type="entry name" value="Sigma70_r2"/>
    <property type="match status" value="1"/>
</dbReference>
<proteinExistence type="inferred from homology"/>
<dbReference type="InterPro" id="IPR039425">
    <property type="entry name" value="RNA_pol_sigma-70-like"/>
</dbReference>